<protein>
    <submittedName>
        <fullName evidence="1">Uncharacterized protein</fullName>
    </submittedName>
</protein>
<evidence type="ECO:0000313" key="2">
    <source>
        <dbReference type="Proteomes" id="UP001162501"/>
    </source>
</evidence>
<evidence type="ECO:0000313" key="1">
    <source>
        <dbReference type="EMBL" id="CAM9541595.1"/>
    </source>
</evidence>
<accession>A0AC59YAX0</accession>
<reference evidence="1" key="1">
    <citation type="submission" date="2023-05" db="EMBL/GenBank/DDBJ databases">
        <authorList>
            <consortium name="ELIXIR-Norway"/>
        </authorList>
    </citation>
    <scope>NUCLEOTIDE SEQUENCE</scope>
</reference>
<reference evidence="1" key="2">
    <citation type="submission" date="2025-03" db="EMBL/GenBank/DDBJ databases">
        <authorList>
            <consortium name="ELIXIR-Norway"/>
            <consortium name="Elixir Norway"/>
        </authorList>
    </citation>
    <scope>NUCLEOTIDE SEQUENCE</scope>
</reference>
<sequence length="115" mass="12429">MQAQVACQAEGLGRGQVGAATDPVPPCQGGWAGGDRRVLHLFQHQDEVRGEPGWQGGLSDTQQDPHVGQGLGPPLPEKLAFPLEPRPRPRALRRWGVRLSQACWSQAPSTQPTPR</sequence>
<name>A0AC59YAX0_RANTA</name>
<proteinExistence type="predicted"/>
<gene>
    <name evidence="1" type="ORF">MRATA1EN22A_LOCUS3973</name>
</gene>
<dbReference type="EMBL" id="OX596096">
    <property type="protein sequence ID" value="CAM9541595.1"/>
    <property type="molecule type" value="Genomic_DNA"/>
</dbReference>
<dbReference type="Proteomes" id="UP001162501">
    <property type="component" value="Chromosome 12"/>
</dbReference>
<organism evidence="1 2">
    <name type="scientific">Rangifer tarandus platyrhynchus</name>
    <name type="common">Svalbard reindeer</name>
    <dbReference type="NCBI Taxonomy" id="3082113"/>
    <lineage>
        <taxon>Eukaryota</taxon>
        <taxon>Metazoa</taxon>
        <taxon>Chordata</taxon>
        <taxon>Craniata</taxon>
        <taxon>Vertebrata</taxon>
        <taxon>Euteleostomi</taxon>
        <taxon>Mammalia</taxon>
        <taxon>Eutheria</taxon>
        <taxon>Laurasiatheria</taxon>
        <taxon>Artiodactyla</taxon>
        <taxon>Ruminantia</taxon>
        <taxon>Pecora</taxon>
        <taxon>Cervidae</taxon>
        <taxon>Odocoileinae</taxon>
        <taxon>Rangifer</taxon>
    </lineage>
</organism>